<evidence type="ECO:0000256" key="1">
    <source>
        <dbReference type="SAM" id="SignalP"/>
    </source>
</evidence>
<organism evidence="2 3">
    <name type="scientific">Smittium culicis</name>
    <dbReference type="NCBI Taxonomy" id="133412"/>
    <lineage>
        <taxon>Eukaryota</taxon>
        <taxon>Fungi</taxon>
        <taxon>Fungi incertae sedis</taxon>
        <taxon>Zoopagomycota</taxon>
        <taxon>Kickxellomycotina</taxon>
        <taxon>Harpellomycetes</taxon>
        <taxon>Harpellales</taxon>
        <taxon>Legeriomycetaceae</taxon>
        <taxon>Smittium</taxon>
    </lineage>
</organism>
<reference evidence="2 3" key="1">
    <citation type="submission" date="2017-01" db="EMBL/GenBank/DDBJ databases">
        <authorList>
            <person name="Mah S.A."/>
            <person name="Swanson W.J."/>
            <person name="Moy G.W."/>
            <person name="Vacquier V.D."/>
        </authorList>
    </citation>
    <scope>NUCLEOTIDE SEQUENCE [LARGE SCALE GENOMIC DNA]</scope>
    <source>
        <strain evidence="2 3">GSMNP</strain>
    </source>
</reference>
<gene>
    <name evidence="2" type="ORF">AYI70_g9304</name>
</gene>
<protein>
    <submittedName>
        <fullName evidence="2">Uncharacterized protein</fullName>
    </submittedName>
</protein>
<evidence type="ECO:0000313" key="2">
    <source>
        <dbReference type="EMBL" id="OMJ12119.1"/>
    </source>
</evidence>
<keyword evidence="1" id="KW-0732">Signal</keyword>
<dbReference type="EMBL" id="LSSN01004127">
    <property type="protein sequence ID" value="OMJ12119.1"/>
    <property type="molecule type" value="Genomic_DNA"/>
</dbReference>
<feature type="chain" id="PRO_5012481098" evidence="1">
    <location>
        <begin position="18"/>
        <end position="106"/>
    </location>
</feature>
<name>A0A1R1XBW4_9FUNG</name>
<comment type="caution">
    <text evidence="2">The sequence shown here is derived from an EMBL/GenBank/DDBJ whole genome shotgun (WGS) entry which is preliminary data.</text>
</comment>
<sequence length="106" mass="11890">MRAALIRTVLIPILCYAGEIFGMSALRCGTLQKVADDAARLVARVGSSTALQRLRNELKIEEIFTRVSVARERGHRKWTTSKTWISGLINQPFKNRLDTWVSGTVC</sequence>
<keyword evidence="3" id="KW-1185">Reference proteome</keyword>
<accession>A0A1R1XBW4</accession>
<dbReference type="OrthoDB" id="5534248at2759"/>
<dbReference type="Proteomes" id="UP000187283">
    <property type="component" value="Unassembled WGS sequence"/>
</dbReference>
<dbReference type="AlphaFoldDB" id="A0A1R1XBW4"/>
<evidence type="ECO:0000313" key="3">
    <source>
        <dbReference type="Proteomes" id="UP000187283"/>
    </source>
</evidence>
<proteinExistence type="predicted"/>
<feature type="signal peptide" evidence="1">
    <location>
        <begin position="1"/>
        <end position="17"/>
    </location>
</feature>